<evidence type="ECO:0000313" key="2">
    <source>
        <dbReference type="Proteomes" id="UP001057452"/>
    </source>
</evidence>
<dbReference type="EMBL" id="CM043787">
    <property type="protein sequence ID" value="KAI4830880.1"/>
    <property type="molecule type" value="Genomic_DNA"/>
</dbReference>
<name>A0ACB9XVX9_CHAAC</name>
<gene>
    <name evidence="1" type="ORF">KUCAC02_002481</name>
</gene>
<sequence>SPWGDCGIVEVNESDWLVGVFLLVLRFAHSQGFTFFYFAKFGFDTVRHEGQSGRQKVCKIYPK</sequence>
<organism evidence="1 2">
    <name type="scientific">Chaenocephalus aceratus</name>
    <name type="common">Blackfin icefish</name>
    <name type="synonym">Chaenichthys aceratus</name>
    <dbReference type="NCBI Taxonomy" id="36190"/>
    <lineage>
        <taxon>Eukaryota</taxon>
        <taxon>Metazoa</taxon>
        <taxon>Chordata</taxon>
        <taxon>Craniata</taxon>
        <taxon>Vertebrata</taxon>
        <taxon>Euteleostomi</taxon>
        <taxon>Actinopterygii</taxon>
        <taxon>Neopterygii</taxon>
        <taxon>Teleostei</taxon>
        <taxon>Neoteleostei</taxon>
        <taxon>Acanthomorphata</taxon>
        <taxon>Eupercaria</taxon>
        <taxon>Perciformes</taxon>
        <taxon>Notothenioidei</taxon>
        <taxon>Channichthyidae</taxon>
        <taxon>Chaenocephalus</taxon>
    </lineage>
</organism>
<evidence type="ECO:0000313" key="1">
    <source>
        <dbReference type="EMBL" id="KAI4830880.1"/>
    </source>
</evidence>
<comment type="caution">
    <text evidence="1">The sequence shown here is derived from an EMBL/GenBank/DDBJ whole genome shotgun (WGS) entry which is preliminary data.</text>
</comment>
<feature type="non-terminal residue" evidence="1">
    <location>
        <position position="1"/>
    </location>
</feature>
<feature type="non-terminal residue" evidence="1">
    <location>
        <position position="63"/>
    </location>
</feature>
<keyword evidence="2" id="KW-1185">Reference proteome</keyword>
<proteinExistence type="predicted"/>
<reference evidence="1" key="1">
    <citation type="submission" date="2022-05" db="EMBL/GenBank/DDBJ databases">
        <title>Chromosome-level genome of Chaenocephalus aceratus.</title>
        <authorList>
            <person name="Park H."/>
        </authorList>
    </citation>
    <scope>NUCLEOTIDE SEQUENCE</scope>
    <source>
        <strain evidence="1">KU_202001</strain>
    </source>
</reference>
<protein>
    <submittedName>
        <fullName evidence="1">Uncharacterized protein</fullName>
    </submittedName>
</protein>
<accession>A0ACB9XVX9</accession>
<dbReference type="Proteomes" id="UP001057452">
    <property type="component" value="Chromosome 3"/>
</dbReference>